<evidence type="ECO:0000313" key="1">
    <source>
        <dbReference type="EMBL" id="KKN22799.1"/>
    </source>
</evidence>
<organism evidence="1">
    <name type="scientific">marine sediment metagenome</name>
    <dbReference type="NCBI Taxonomy" id="412755"/>
    <lineage>
        <taxon>unclassified sequences</taxon>
        <taxon>metagenomes</taxon>
        <taxon>ecological metagenomes</taxon>
    </lineage>
</organism>
<comment type="caution">
    <text evidence="1">The sequence shown here is derived from an EMBL/GenBank/DDBJ whole genome shotgun (WGS) entry which is preliminary data.</text>
</comment>
<gene>
    <name evidence="1" type="ORF">LCGC14_0911610</name>
</gene>
<dbReference type="AlphaFoldDB" id="A0A0F9NY83"/>
<reference evidence="1" key="1">
    <citation type="journal article" date="2015" name="Nature">
        <title>Complex archaea that bridge the gap between prokaryotes and eukaryotes.</title>
        <authorList>
            <person name="Spang A."/>
            <person name="Saw J.H."/>
            <person name="Jorgensen S.L."/>
            <person name="Zaremba-Niedzwiedzka K."/>
            <person name="Martijn J."/>
            <person name="Lind A.E."/>
            <person name="van Eijk R."/>
            <person name="Schleper C."/>
            <person name="Guy L."/>
            <person name="Ettema T.J."/>
        </authorList>
    </citation>
    <scope>NUCLEOTIDE SEQUENCE</scope>
</reference>
<sequence length="98" mass="10799">MVVEDAELYVPTKYFGETVDTWGCTNESCNRSNRISQLELKVLDTADQIMWGQFGDATTLFPMCNACGKTLAIIYTKNKAGDEDITIGDVDGHIGVLM</sequence>
<accession>A0A0F9NY83</accession>
<dbReference type="EMBL" id="LAZR01003030">
    <property type="protein sequence ID" value="KKN22799.1"/>
    <property type="molecule type" value="Genomic_DNA"/>
</dbReference>
<proteinExistence type="predicted"/>
<name>A0A0F9NY83_9ZZZZ</name>
<protein>
    <submittedName>
        <fullName evidence="1">Uncharacterized protein</fullName>
    </submittedName>
</protein>